<feature type="domain" description="Poly-beta-hydroxybutyrate polymerase N-terminal" evidence="3">
    <location>
        <begin position="74"/>
        <end position="243"/>
    </location>
</feature>
<dbReference type="GO" id="GO:0016746">
    <property type="term" value="F:acyltransferase activity"/>
    <property type="evidence" value="ECO:0007669"/>
    <property type="project" value="UniProtKB-KW"/>
</dbReference>
<proteinExistence type="predicted"/>
<dbReference type="InterPro" id="IPR010941">
    <property type="entry name" value="PhaC_N"/>
</dbReference>
<dbReference type="InterPro" id="IPR029058">
    <property type="entry name" value="AB_hydrolase_fold"/>
</dbReference>
<organism evidence="4">
    <name type="scientific">Hellea balneolensis</name>
    <dbReference type="NCBI Taxonomy" id="287478"/>
    <lineage>
        <taxon>Bacteria</taxon>
        <taxon>Pseudomonadati</taxon>
        <taxon>Pseudomonadota</taxon>
        <taxon>Alphaproteobacteria</taxon>
        <taxon>Maricaulales</taxon>
        <taxon>Robiginitomaculaceae</taxon>
        <taxon>Hellea</taxon>
    </lineage>
</organism>
<comment type="caution">
    <text evidence="4">The sequence shown here is derived from an EMBL/GenBank/DDBJ whole genome shotgun (WGS) entry which is preliminary data.</text>
</comment>
<gene>
    <name evidence="4" type="ORF">ENK01_01060</name>
</gene>
<dbReference type="GO" id="GO:0016787">
    <property type="term" value="F:hydrolase activity"/>
    <property type="evidence" value="ECO:0007669"/>
    <property type="project" value="UniProtKB-KW"/>
</dbReference>
<dbReference type="EMBL" id="DROP01000073">
    <property type="protein sequence ID" value="HHI88515.1"/>
    <property type="molecule type" value="Genomic_DNA"/>
</dbReference>
<sequence length="559" mass="62718">MARQTDNLEKKAAETPTAVNSMIGIRRAELIKSLGVLAGHALRQPKPLAKNLAGYGKELVEIVKGKSELAPDRRDRRFQDPTWRYNRLYKMGLQSWIAMRKGFEGWINDSGIDEEDKIRARFVLDILADSLAPTNTLLGNPAAMKRLYESGGMSIIKGLKNAYHDLRTNGGMPSMVDGSKFEVGKNLATTPGSVIFKNEMLEVIQYKPVTEQVYETPLVIIPPQINKFYANDLSPHNSVVKYFASQGYQMFAISWRNPERHHSHWGLENYVQSLIEATDAIMKITRTKKINVSGACSGGITLAHLLSELAARGDERINAYTLMVSVLDPRKSDSEIGLFASDAAIEAARKMSQRKGVLPGEQLARAFAWMRPNDLIWNYVVNNYLLGEDPPAFDILYWNSDTTNLPAQLHSDYLDMFSDHRFQPGSGVEFMGHEIDLKAVKQDGFMLAAVTDHITPWRACYRNTGLFGGNIEFVLSSSGHIQALLNPPGNPKAKFFTNDKIEKTSDEWLQGARENPGSWWPYWDEWLSKRSGKLKSAPKRLGNKSFPPLSKAPGEYVFT</sequence>
<dbReference type="Pfam" id="PF07167">
    <property type="entry name" value="PhaC_N"/>
    <property type="match status" value="1"/>
</dbReference>
<dbReference type="GO" id="GO:0042619">
    <property type="term" value="P:poly-hydroxybutyrate biosynthetic process"/>
    <property type="evidence" value="ECO:0007669"/>
    <property type="project" value="InterPro"/>
</dbReference>
<evidence type="ECO:0000256" key="2">
    <source>
        <dbReference type="ARBA" id="ARBA00023315"/>
    </source>
</evidence>
<protein>
    <submittedName>
        <fullName evidence="4">Alpha/beta fold hydrolase</fullName>
    </submittedName>
</protein>
<name>A0A7V5U124_9PROT</name>
<dbReference type="Proteomes" id="UP000885806">
    <property type="component" value="Unassembled WGS sequence"/>
</dbReference>
<keyword evidence="1" id="KW-0808">Transferase</keyword>
<dbReference type="PANTHER" id="PTHR36837">
    <property type="entry name" value="POLY(3-HYDROXYALKANOATE) POLYMERASE SUBUNIT PHAC"/>
    <property type="match status" value="1"/>
</dbReference>
<keyword evidence="2" id="KW-0012">Acyltransferase</keyword>
<keyword evidence="4" id="KW-0378">Hydrolase</keyword>
<evidence type="ECO:0000259" key="3">
    <source>
        <dbReference type="Pfam" id="PF07167"/>
    </source>
</evidence>
<reference evidence="4" key="1">
    <citation type="journal article" date="2020" name="mSystems">
        <title>Genome- and Community-Level Interaction Insights into Carbon Utilization and Element Cycling Functions of Hydrothermarchaeota in Hydrothermal Sediment.</title>
        <authorList>
            <person name="Zhou Z."/>
            <person name="Liu Y."/>
            <person name="Xu W."/>
            <person name="Pan J."/>
            <person name="Luo Z.H."/>
            <person name="Li M."/>
        </authorList>
    </citation>
    <scope>NUCLEOTIDE SEQUENCE [LARGE SCALE GENOMIC DNA]</scope>
    <source>
        <strain evidence="4">HyVt-538</strain>
    </source>
</reference>
<accession>A0A7V5U124</accession>
<dbReference type="PANTHER" id="PTHR36837:SF5">
    <property type="entry name" value="POLY-3-HYDROXYBUTYRATE SYNTHASE"/>
    <property type="match status" value="1"/>
</dbReference>
<dbReference type="AlphaFoldDB" id="A0A7V5U124"/>
<evidence type="ECO:0000256" key="1">
    <source>
        <dbReference type="ARBA" id="ARBA00022679"/>
    </source>
</evidence>
<dbReference type="InterPro" id="IPR051321">
    <property type="entry name" value="PHA/PHB_synthase"/>
</dbReference>
<evidence type="ECO:0000313" key="4">
    <source>
        <dbReference type="EMBL" id="HHI88515.1"/>
    </source>
</evidence>
<dbReference type="SUPFAM" id="SSF53474">
    <property type="entry name" value="alpha/beta-Hydrolases"/>
    <property type="match status" value="1"/>
</dbReference>
<dbReference type="Gene3D" id="3.40.50.1820">
    <property type="entry name" value="alpha/beta hydrolase"/>
    <property type="match status" value="1"/>
</dbReference>